<reference evidence="8" key="1">
    <citation type="journal article" date="2010" name="PLoS Biol.">
        <title>Multi-platform next-generation sequencing of the domestic turkey (Meleagris gallopavo): genome assembly and analysis.</title>
        <authorList>
            <person name="Dalloul R.A."/>
            <person name="Long J.A."/>
            <person name="Zimin A.V."/>
            <person name="Aslam L."/>
            <person name="Beal K."/>
            <person name="Blomberg L.A."/>
            <person name="Bouffard P."/>
            <person name="Burt D.W."/>
            <person name="Crasta O."/>
            <person name="Crooijmans R.P."/>
            <person name="Cooper K."/>
            <person name="Coulombe R.A."/>
            <person name="De S."/>
            <person name="Delany M.E."/>
            <person name="Dodgson J.B."/>
            <person name="Dong J.J."/>
            <person name="Evans C."/>
            <person name="Frederickson K.M."/>
            <person name="Flicek P."/>
            <person name="Florea L."/>
            <person name="Folkerts O."/>
            <person name="Groenen M.A."/>
            <person name="Harkins T.T."/>
            <person name="Herrero J."/>
            <person name="Hoffmann S."/>
            <person name="Megens H.J."/>
            <person name="Jiang A."/>
            <person name="de Jong P."/>
            <person name="Kaiser P."/>
            <person name="Kim H."/>
            <person name="Kim K.W."/>
            <person name="Kim S."/>
            <person name="Langenberger D."/>
            <person name="Lee M.K."/>
            <person name="Lee T."/>
            <person name="Mane S."/>
            <person name="Marcais G."/>
            <person name="Marz M."/>
            <person name="McElroy A.P."/>
            <person name="Modise T."/>
            <person name="Nefedov M."/>
            <person name="Notredame C."/>
            <person name="Paton I.R."/>
            <person name="Payne W.S."/>
            <person name="Pertea G."/>
            <person name="Prickett D."/>
            <person name="Puiu D."/>
            <person name="Qioa D."/>
            <person name="Raineri E."/>
            <person name="Ruffier M."/>
            <person name="Salzberg S.L."/>
            <person name="Schatz M.C."/>
            <person name="Scheuring C."/>
            <person name="Schmidt C.J."/>
            <person name="Schroeder S."/>
            <person name="Searle S.M."/>
            <person name="Smith E.J."/>
            <person name="Smith J."/>
            <person name="Sonstegard T.S."/>
            <person name="Stadler P.F."/>
            <person name="Tafer H."/>
            <person name="Tu Z.J."/>
            <person name="Van Tassell C.P."/>
            <person name="Vilella A.J."/>
            <person name="Williams K.P."/>
            <person name="Yorke J.A."/>
            <person name="Zhang L."/>
            <person name="Zhang H.B."/>
            <person name="Zhang X."/>
            <person name="Zhang Y."/>
            <person name="Reed K.M."/>
        </authorList>
    </citation>
    <scope>NUCLEOTIDE SEQUENCE [LARGE SCALE GENOMIC DNA]</scope>
</reference>
<reference evidence="8" key="2">
    <citation type="submission" date="2025-08" db="UniProtKB">
        <authorList>
            <consortium name="Ensembl"/>
        </authorList>
    </citation>
    <scope>IDENTIFICATION</scope>
</reference>
<dbReference type="InParanoid" id="G1MXT5"/>
<keyword evidence="9" id="KW-1185">Reference proteome</keyword>
<dbReference type="Gene3D" id="3.30.40.10">
    <property type="entry name" value="Zinc/RING finger domain, C3HC4 (zinc finger)"/>
    <property type="match status" value="3"/>
</dbReference>
<evidence type="ECO:0008006" key="10">
    <source>
        <dbReference type="Google" id="ProtNLM"/>
    </source>
</evidence>
<evidence type="ECO:0000259" key="6">
    <source>
        <dbReference type="PROSITE" id="PS50089"/>
    </source>
</evidence>
<dbReference type="AlphaFoldDB" id="G1MXT5"/>
<dbReference type="InterPro" id="IPR001841">
    <property type="entry name" value="Znf_RING"/>
</dbReference>
<evidence type="ECO:0000259" key="7">
    <source>
        <dbReference type="PROSITE" id="PS51805"/>
    </source>
</evidence>
<dbReference type="Pfam" id="PF13771">
    <property type="entry name" value="zf-HC5HC2H"/>
    <property type="match status" value="1"/>
</dbReference>
<dbReference type="InterPro" id="IPR019786">
    <property type="entry name" value="Zinc_finger_PHD-type_CS"/>
</dbReference>
<evidence type="ECO:0000256" key="2">
    <source>
        <dbReference type="ARBA" id="ARBA00022771"/>
    </source>
</evidence>
<dbReference type="SUPFAM" id="SSF57850">
    <property type="entry name" value="RING/U-box"/>
    <property type="match status" value="1"/>
</dbReference>
<dbReference type="SMART" id="SM00249">
    <property type="entry name" value="PHD"/>
    <property type="match status" value="3"/>
</dbReference>
<feature type="compositionally biased region" description="Polar residues" evidence="5">
    <location>
        <begin position="324"/>
        <end position="339"/>
    </location>
</feature>
<dbReference type="SUPFAM" id="SSF57903">
    <property type="entry name" value="FYVE/PHD zinc finger"/>
    <property type="match status" value="1"/>
</dbReference>
<proteinExistence type="predicted"/>
<dbReference type="CDD" id="cd16448">
    <property type="entry name" value="RING-H2"/>
    <property type="match status" value="1"/>
</dbReference>
<dbReference type="InterPro" id="IPR034732">
    <property type="entry name" value="EPHD"/>
</dbReference>
<reference evidence="8" key="3">
    <citation type="submission" date="2025-09" db="UniProtKB">
        <authorList>
            <consortium name="Ensembl"/>
        </authorList>
    </citation>
    <scope>IDENTIFICATION</scope>
</reference>
<feature type="region of interest" description="Disordered" evidence="5">
    <location>
        <begin position="294"/>
        <end position="429"/>
    </location>
</feature>
<keyword evidence="3" id="KW-0862">Zinc</keyword>
<dbReference type="GO" id="GO:0008270">
    <property type="term" value="F:zinc ion binding"/>
    <property type="evidence" value="ECO:0007669"/>
    <property type="project" value="UniProtKB-KW"/>
</dbReference>
<dbReference type="PANTHER" id="PTHR12420">
    <property type="entry name" value="PHD FINGER PROTEIN"/>
    <property type="match status" value="1"/>
</dbReference>
<dbReference type="InterPro" id="IPR013083">
    <property type="entry name" value="Znf_RING/FYVE/PHD"/>
</dbReference>
<evidence type="ECO:0000256" key="5">
    <source>
        <dbReference type="SAM" id="MobiDB-lite"/>
    </source>
</evidence>
<feature type="compositionally biased region" description="Low complexity" evidence="5">
    <location>
        <begin position="396"/>
        <end position="405"/>
    </location>
</feature>
<dbReference type="PROSITE" id="PS01359">
    <property type="entry name" value="ZF_PHD_1"/>
    <property type="match status" value="1"/>
</dbReference>
<evidence type="ECO:0000256" key="3">
    <source>
        <dbReference type="ARBA" id="ARBA00022833"/>
    </source>
</evidence>
<dbReference type="HOGENOM" id="CLU_055746_0_0_1"/>
<feature type="compositionally biased region" description="Low complexity" evidence="5">
    <location>
        <begin position="309"/>
        <end position="323"/>
    </location>
</feature>
<dbReference type="InterPro" id="IPR051188">
    <property type="entry name" value="PHD-type_Zinc_Finger"/>
</dbReference>
<evidence type="ECO:0000313" key="8">
    <source>
        <dbReference type="Ensembl" id="ENSMGAP00000003695.3"/>
    </source>
</evidence>
<dbReference type="InterPro" id="IPR059102">
    <property type="entry name" value="PHD_PHF7/G2E3-like"/>
</dbReference>
<evidence type="ECO:0000256" key="1">
    <source>
        <dbReference type="ARBA" id="ARBA00022723"/>
    </source>
</evidence>
<dbReference type="InterPro" id="IPR001965">
    <property type="entry name" value="Znf_PHD"/>
</dbReference>
<evidence type="ECO:0000256" key="4">
    <source>
        <dbReference type="PROSITE-ProRule" id="PRU00175"/>
    </source>
</evidence>
<accession>G1MXT5</accession>
<dbReference type="Pfam" id="PF26054">
    <property type="entry name" value="PHD_G2E3"/>
    <property type="match status" value="1"/>
</dbReference>
<dbReference type="InterPro" id="IPR011011">
    <property type="entry name" value="Znf_FYVE_PHD"/>
</dbReference>
<dbReference type="GO" id="GO:0005634">
    <property type="term" value="C:nucleus"/>
    <property type="evidence" value="ECO:0007669"/>
    <property type="project" value="TreeGrafter"/>
</dbReference>
<dbReference type="GeneTree" id="ENSGT00950000182865"/>
<dbReference type="Bgee" id="ENSMGAG00000003944">
    <property type="expression patterns" value="Expressed in pectoralis major and 1 other cell type or tissue"/>
</dbReference>
<feature type="domain" description="PHD-type" evidence="7">
    <location>
        <begin position="13"/>
        <end position="128"/>
    </location>
</feature>
<dbReference type="PROSITE" id="PS51805">
    <property type="entry name" value="EPHD"/>
    <property type="match status" value="1"/>
</dbReference>
<dbReference type="Ensembl" id="ENSMGAT00000004401.3">
    <property type="protein sequence ID" value="ENSMGAP00000003695.3"/>
    <property type="gene ID" value="ENSMGAG00000016542.2"/>
</dbReference>
<protein>
    <recommendedName>
        <fullName evidence="10">PHD finger protein 7</fullName>
    </recommendedName>
</protein>
<name>G1MXT5_MELGA</name>
<dbReference type="SMART" id="SM00184">
    <property type="entry name" value="RING"/>
    <property type="match status" value="1"/>
</dbReference>
<evidence type="ECO:0000313" key="9">
    <source>
        <dbReference type="Proteomes" id="UP000001645"/>
    </source>
</evidence>
<sequence length="429" mass="47472">MSERKRKASSTEEPVCVLCGRADVDRDICGRTFDESEIRVHEFCLIFANIYFEERPPWEEIVGLPLDAITCKVKQANQKQCCVCGERGAAITCAERSCERSFHLPCARDGECISQYFGKHRSFCFEHRPRQVTQEAPAEGTNCLICLEPVGDSLSYHTLVCPVCKHAWFHRGCIQQQALSAGSACFQCPSCRENILFYQEMSTIGIQIPDRRPSWEANDEYDPSLERHRHCDASECLYHGGREYAERRGPWQLLLCSSCAAEGTHRQCSHLSNTTATWECDGCAGLGTTSSANTELAGPSTAGQTAPGPSSSSMEPETLSSMPTSQAALGTTSQSSQQPEHSDLPSVPETEQETNGPHVNEDRATSEQLRGRRGRRRTAAPSADSDLHTSTRRRASGSSRASPAAARRRRPRQRGRSRTRSRSPLQARA</sequence>
<dbReference type="PROSITE" id="PS50089">
    <property type="entry name" value="ZF_RING_2"/>
    <property type="match status" value="1"/>
</dbReference>
<organism evidence="8 9">
    <name type="scientific">Meleagris gallopavo</name>
    <name type="common">Wild turkey</name>
    <dbReference type="NCBI Taxonomy" id="9103"/>
    <lineage>
        <taxon>Eukaryota</taxon>
        <taxon>Metazoa</taxon>
        <taxon>Chordata</taxon>
        <taxon>Craniata</taxon>
        <taxon>Vertebrata</taxon>
        <taxon>Euteleostomi</taxon>
        <taxon>Archelosauria</taxon>
        <taxon>Archosauria</taxon>
        <taxon>Dinosauria</taxon>
        <taxon>Saurischia</taxon>
        <taxon>Theropoda</taxon>
        <taxon>Coelurosauria</taxon>
        <taxon>Aves</taxon>
        <taxon>Neognathae</taxon>
        <taxon>Galloanserae</taxon>
        <taxon>Galliformes</taxon>
        <taxon>Phasianidae</taxon>
        <taxon>Meleagridinae</taxon>
        <taxon>Meleagris</taxon>
    </lineage>
</organism>
<keyword evidence="2 4" id="KW-0863">Zinc-finger</keyword>
<feature type="compositionally biased region" description="Basic residues" evidence="5">
    <location>
        <begin position="406"/>
        <end position="421"/>
    </location>
</feature>
<dbReference type="PANTHER" id="PTHR12420:SF47">
    <property type="entry name" value="PHD FINGER PROTEIN 7"/>
    <property type="match status" value="1"/>
</dbReference>
<feature type="domain" description="RING-type" evidence="6">
    <location>
        <begin position="143"/>
        <end position="192"/>
    </location>
</feature>
<gene>
    <name evidence="8" type="primary">LOC104916722</name>
</gene>
<keyword evidence="1" id="KW-0479">Metal-binding</keyword>
<dbReference type="Proteomes" id="UP000001645">
    <property type="component" value="Unplaced"/>
</dbReference>